<dbReference type="EMBL" id="ASWF01000002">
    <property type="protein sequence ID" value="EOT77645.1"/>
    <property type="molecule type" value="Genomic_DNA"/>
</dbReference>
<evidence type="ECO:0000313" key="3">
    <source>
        <dbReference type="EMBL" id="EOH82517.1"/>
    </source>
</evidence>
<dbReference type="Gene3D" id="3.40.1000.10">
    <property type="entry name" value="Mog1/PsbP, alpha/beta/alpha sandwich"/>
    <property type="match status" value="1"/>
</dbReference>
<dbReference type="Proteomes" id="UP000013877">
    <property type="component" value="Unassembled WGS sequence"/>
</dbReference>
<name>R2PDX1_9ENTE</name>
<dbReference type="HOGENOM" id="CLU_1439073_0_0_9"/>
<gene>
    <name evidence="4" type="ORF">I590_01181</name>
    <name evidence="3" type="ORF">UAK_00754</name>
</gene>
<feature type="chain" id="PRO_5039491977" description="Lipoprotein" evidence="2">
    <location>
        <begin position="20"/>
        <end position="196"/>
    </location>
</feature>
<evidence type="ECO:0000313" key="4">
    <source>
        <dbReference type="EMBL" id="EOT77645.1"/>
    </source>
</evidence>
<evidence type="ECO:0008006" key="7">
    <source>
        <dbReference type="Google" id="ProtNLM"/>
    </source>
</evidence>
<accession>R2PDX1</accession>
<evidence type="ECO:0000256" key="1">
    <source>
        <dbReference type="SAM" id="MobiDB-lite"/>
    </source>
</evidence>
<reference evidence="3 5" key="1">
    <citation type="submission" date="2013-02" db="EMBL/GenBank/DDBJ databases">
        <title>The Genome Sequence of Enterococcus raffinosus ATCC_49464.</title>
        <authorList>
            <consortium name="The Broad Institute Genome Sequencing Platform"/>
            <consortium name="The Broad Institute Genome Sequencing Center for Infectious Disease"/>
            <person name="Earl A.M."/>
            <person name="Gilmore M.S."/>
            <person name="Lebreton F."/>
            <person name="Walker B."/>
            <person name="Young S.K."/>
            <person name="Zeng Q."/>
            <person name="Gargeya S."/>
            <person name="Fitzgerald M."/>
            <person name="Haas B."/>
            <person name="Abouelleil A."/>
            <person name="Alvarado L."/>
            <person name="Arachchi H.M."/>
            <person name="Berlin A.M."/>
            <person name="Chapman S.B."/>
            <person name="Dewar J."/>
            <person name="Goldberg J."/>
            <person name="Griggs A."/>
            <person name="Gujja S."/>
            <person name="Hansen M."/>
            <person name="Howarth C."/>
            <person name="Imamovic A."/>
            <person name="Larimer J."/>
            <person name="McCowan C."/>
            <person name="Murphy C."/>
            <person name="Neiman D."/>
            <person name="Pearson M."/>
            <person name="Priest M."/>
            <person name="Roberts A."/>
            <person name="Saif S."/>
            <person name="Shea T."/>
            <person name="Sisk P."/>
            <person name="Sykes S."/>
            <person name="Wortman J."/>
            <person name="Nusbaum C."/>
            <person name="Birren B."/>
        </authorList>
    </citation>
    <scope>NUCLEOTIDE SEQUENCE [LARGE SCALE GENOMIC DNA]</scope>
    <source>
        <strain evidence="3 5">ATCC 49464</strain>
    </source>
</reference>
<sequence>MIKKFVVLGLVLLAISGCAPRDSGGSEETQESKKIQESSELLKGEATKNYVTEVRAENGELFHYTVLKGWVERVDKNSELFVTTNKEGLNLFIEDKIDYEDFASWQNTIINTYESMGYQFVEQGKPIEVHGMNGIEMVLEGDVDGVKHKALVYLLQAEQNFVQVYTSTKPSRFDDNREKLKEATSSLKKAEGQAIN</sequence>
<dbReference type="EMBL" id="AJAL01000001">
    <property type="protein sequence ID" value="EOH82517.1"/>
    <property type="molecule type" value="Genomic_DNA"/>
</dbReference>
<comment type="caution">
    <text evidence="3">The sequence shown here is derived from an EMBL/GenBank/DDBJ whole genome shotgun (WGS) entry which is preliminary data.</text>
</comment>
<dbReference type="OrthoDB" id="9961660at2"/>
<feature type="region of interest" description="Disordered" evidence="1">
    <location>
        <begin position="176"/>
        <end position="196"/>
    </location>
</feature>
<organism evidence="3 5">
    <name type="scientific">Enterococcus raffinosus ATCC 49464</name>
    <dbReference type="NCBI Taxonomy" id="1158602"/>
    <lineage>
        <taxon>Bacteria</taxon>
        <taxon>Bacillati</taxon>
        <taxon>Bacillota</taxon>
        <taxon>Bacilli</taxon>
        <taxon>Lactobacillales</taxon>
        <taxon>Enterococcaceae</taxon>
        <taxon>Enterococcus</taxon>
    </lineage>
</organism>
<evidence type="ECO:0000313" key="6">
    <source>
        <dbReference type="Proteomes" id="UP000014158"/>
    </source>
</evidence>
<evidence type="ECO:0000313" key="5">
    <source>
        <dbReference type="Proteomes" id="UP000013877"/>
    </source>
</evidence>
<proteinExistence type="predicted"/>
<feature type="signal peptide" evidence="2">
    <location>
        <begin position="1"/>
        <end position="19"/>
    </location>
</feature>
<dbReference type="eggNOG" id="ENOG5032HJ5">
    <property type="taxonomic scope" value="Bacteria"/>
</dbReference>
<protein>
    <recommendedName>
        <fullName evidence="7">Lipoprotein</fullName>
    </recommendedName>
</protein>
<evidence type="ECO:0000256" key="2">
    <source>
        <dbReference type="SAM" id="SignalP"/>
    </source>
</evidence>
<dbReference type="AlphaFoldDB" id="R2PDX1"/>
<dbReference type="Proteomes" id="UP000014158">
    <property type="component" value="Unassembled WGS sequence"/>
</dbReference>
<keyword evidence="2" id="KW-0732">Signal</keyword>
<dbReference type="PATRIC" id="fig|1158602.3.peg.779"/>
<dbReference type="PROSITE" id="PS51257">
    <property type="entry name" value="PROKAR_LIPOPROTEIN"/>
    <property type="match status" value="1"/>
</dbReference>
<reference evidence="4 6" key="2">
    <citation type="submission" date="2013-03" db="EMBL/GenBank/DDBJ databases">
        <title>The Genome Sequence of Enterococcus raffinosus ATCC_49464 (PacBio/Illumina hybrid assembly).</title>
        <authorList>
            <consortium name="The Broad Institute Genomics Platform"/>
            <consortium name="The Broad Institute Genome Sequencing Center for Infectious Disease"/>
            <person name="Earl A."/>
            <person name="Russ C."/>
            <person name="Gilmore M."/>
            <person name="Surin D."/>
            <person name="Walker B."/>
            <person name="Young S."/>
            <person name="Zeng Q."/>
            <person name="Gargeya S."/>
            <person name="Fitzgerald M."/>
            <person name="Haas B."/>
            <person name="Abouelleil A."/>
            <person name="Allen A.W."/>
            <person name="Alvarado L."/>
            <person name="Arachchi H.M."/>
            <person name="Berlin A.M."/>
            <person name="Chapman S.B."/>
            <person name="Gainer-Dewar J."/>
            <person name="Goldberg J."/>
            <person name="Griggs A."/>
            <person name="Gujja S."/>
            <person name="Hansen M."/>
            <person name="Howarth C."/>
            <person name="Imamovic A."/>
            <person name="Ireland A."/>
            <person name="Larimer J."/>
            <person name="McCowan C."/>
            <person name="Murphy C."/>
            <person name="Pearson M."/>
            <person name="Poon T.W."/>
            <person name="Priest M."/>
            <person name="Roberts A."/>
            <person name="Saif S."/>
            <person name="Shea T."/>
            <person name="Sisk P."/>
            <person name="Sykes S."/>
            <person name="Wortman J."/>
            <person name="Nusbaum C."/>
            <person name="Birren B."/>
        </authorList>
    </citation>
    <scope>NUCLEOTIDE SEQUENCE [LARGE SCALE GENOMIC DNA]</scope>
    <source>
        <strain evidence="4 6">ATCC 49464</strain>
    </source>
</reference>
<dbReference type="RefSeq" id="WP_010744091.1">
    <property type="nucleotide sequence ID" value="NZ_ASWF01000002.1"/>
</dbReference>
<keyword evidence="6" id="KW-1185">Reference proteome</keyword>